<reference evidence="1" key="1">
    <citation type="journal article" date="2020" name="New Phytol.">
        <title>Comparative genomics reveals dynamic genome evolution in host specialist ectomycorrhizal fungi.</title>
        <authorList>
            <person name="Lofgren L.A."/>
            <person name="Nguyen N.H."/>
            <person name="Vilgalys R."/>
            <person name="Ruytinx J."/>
            <person name="Liao H.L."/>
            <person name="Branco S."/>
            <person name="Kuo A."/>
            <person name="LaButti K."/>
            <person name="Lipzen A."/>
            <person name="Andreopoulos W."/>
            <person name="Pangilinan J."/>
            <person name="Riley R."/>
            <person name="Hundley H."/>
            <person name="Na H."/>
            <person name="Barry K."/>
            <person name="Grigoriev I.V."/>
            <person name="Stajich J.E."/>
            <person name="Kennedy P.G."/>
        </authorList>
    </citation>
    <scope>NUCLEOTIDE SEQUENCE</scope>
    <source>
        <strain evidence="1">FC423</strain>
    </source>
</reference>
<dbReference type="PROSITE" id="PS51257">
    <property type="entry name" value="PROKAR_LIPOPROTEIN"/>
    <property type="match status" value="1"/>
</dbReference>
<name>A0A9P7JMW6_9AGAM</name>
<keyword evidence="2" id="KW-1185">Reference proteome</keyword>
<dbReference type="Proteomes" id="UP000823399">
    <property type="component" value="Unassembled WGS sequence"/>
</dbReference>
<protein>
    <submittedName>
        <fullName evidence="1">Uncharacterized protein</fullName>
    </submittedName>
</protein>
<proteinExistence type="predicted"/>
<dbReference type="GeneID" id="64696629"/>
<dbReference type="AlphaFoldDB" id="A0A9P7JMW6"/>
<comment type="caution">
    <text evidence="1">The sequence shown here is derived from an EMBL/GenBank/DDBJ whole genome shotgun (WGS) entry which is preliminary data.</text>
</comment>
<gene>
    <name evidence="1" type="ORF">F5147DRAFT_658063</name>
</gene>
<accession>A0A9P7JMW6</accession>
<evidence type="ECO:0000313" key="2">
    <source>
        <dbReference type="Proteomes" id="UP000823399"/>
    </source>
</evidence>
<dbReference type="EMBL" id="JABBWM010000100">
    <property type="protein sequence ID" value="KAG2090922.1"/>
    <property type="molecule type" value="Genomic_DNA"/>
</dbReference>
<dbReference type="RefSeq" id="XP_041286375.1">
    <property type="nucleotide sequence ID" value="XM_041434370.1"/>
</dbReference>
<sequence length="266" mass="30850">MFAASKAHNSNRLMVVLMTSLFACHHKWKPDVLKIPNDTVIQLLELTPETQPEKFYDGKFLDKITNMHKDQIQRRIKVTSNLRYVEYMYKWPSEYPSERFTQFNRGTTHQFNSPPHQKPTDGAPPKVRTFARMPVNTQPEDPADTLLYFKTLVERVKERWKARDDDVEIVEPTAKRALTVKDRAVNEEHEVEIVELPAAKRAFTGKERATDEDDEVVTSSSYSLTPAKLLAHTRTYCNIFLTQYEGWSLIILTSWDVGTSIEQETD</sequence>
<organism evidence="1 2">
    <name type="scientific">Suillus discolor</name>
    <dbReference type="NCBI Taxonomy" id="1912936"/>
    <lineage>
        <taxon>Eukaryota</taxon>
        <taxon>Fungi</taxon>
        <taxon>Dikarya</taxon>
        <taxon>Basidiomycota</taxon>
        <taxon>Agaricomycotina</taxon>
        <taxon>Agaricomycetes</taxon>
        <taxon>Agaricomycetidae</taxon>
        <taxon>Boletales</taxon>
        <taxon>Suillineae</taxon>
        <taxon>Suillaceae</taxon>
        <taxon>Suillus</taxon>
    </lineage>
</organism>
<evidence type="ECO:0000313" key="1">
    <source>
        <dbReference type="EMBL" id="KAG2090922.1"/>
    </source>
</evidence>
<dbReference type="OrthoDB" id="2711640at2759"/>